<dbReference type="GeneID" id="87828266"/>
<dbReference type="PROSITE" id="PS51257">
    <property type="entry name" value="PROKAR_LIPOPROTEIN"/>
    <property type="match status" value="1"/>
</dbReference>
<evidence type="ECO:0000256" key="4">
    <source>
        <dbReference type="ARBA" id="ARBA00022827"/>
    </source>
</evidence>
<keyword evidence="3" id="KW-0285">Flavoprotein</keyword>
<reference evidence="7" key="1">
    <citation type="journal article" date="2023" name="Mol. Phylogenet. Evol.">
        <title>Genome-scale phylogeny and comparative genomics of the fungal order Sordariales.</title>
        <authorList>
            <person name="Hensen N."/>
            <person name="Bonometti L."/>
            <person name="Westerberg I."/>
            <person name="Brannstrom I.O."/>
            <person name="Guillou S."/>
            <person name="Cros-Aarteil S."/>
            <person name="Calhoun S."/>
            <person name="Haridas S."/>
            <person name="Kuo A."/>
            <person name="Mondo S."/>
            <person name="Pangilinan J."/>
            <person name="Riley R."/>
            <person name="LaButti K."/>
            <person name="Andreopoulos B."/>
            <person name="Lipzen A."/>
            <person name="Chen C."/>
            <person name="Yan M."/>
            <person name="Daum C."/>
            <person name="Ng V."/>
            <person name="Clum A."/>
            <person name="Steindorff A."/>
            <person name="Ohm R.A."/>
            <person name="Martin F."/>
            <person name="Silar P."/>
            <person name="Natvig D.O."/>
            <person name="Lalanne C."/>
            <person name="Gautier V."/>
            <person name="Ament-Velasquez S.L."/>
            <person name="Kruys A."/>
            <person name="Hutchinson M.I."/>
            <person name="Powell A.J."/>
            <person name="Barry K."/>
            <person name="Miller A.N."/>
            <person name="Grigoriev I.V."/>
            <person name="Debuchy R."/>
            <person name="Gladieux P."/>
            <person name="Hiltunen Thoren M."/>
            <person name="Johannesson H."/>
        </authorList>
    </citation>
    <scope>NUCLEOTIDE SEQUENCE</scope>
    <source>
        <strain evidence="7">CBS 731.68</strain>
    </source>
</reference>
<organism evidence="7 8">
    <name type="scientific">Parathielavia appendiculata</name>
    <dbReference type="NCBI Taxonomy" id="2587402"/>
    <lineage>
        <taxon>Eukaryota</taxon>
        <taxon>Fungi</taxon>
        <taxon>Dikarya</taxon>
        <taxon>Ascomycota</taxon>
        <taxon>Pezizomycotina</taxon>
        <taxon>Sordariomycetes</taxon>
        <taxon>Sordariomycetidae</taxon>
        <taxon>Sordariales</taxon>
        <taxon>Chaetomiaceae</taxon>
        <taxon>Parathielavia</taxon>
    </lineage>
</organism>
<reference evidence="7" key="2">
    <citation type="submission" date="2023-05" db="EMBL/GenBank/DDBJ databases">
        <authorList>
            <consortium name="Lawrence Berkeley National Laboratory"/>
            <person name="Steindorff A."/>
            <person name="Hensen N."/>
            <person name="Bonometti L."/>
            <person name="Westerberg I."/>
            <person name="Brannstrom I.O."/>
            <person name="Guillou S."/>
            <person name="Cros-Aarteil S."/>
            <person name="Calhoun S."/>
            <person name="Haridas S."/>
            <person name="Kuo A."/>
            <person name="Mondo S."/>
            <person name="Pangilinan J."/>
            <person name="Riley R."/>
            <person name="Labutti K."/>
            <person name="Andreopoulos B."/>
            <person name="Lipzen A."/>
            <person name="Chen C."/>
            <person name="Yanf M."/>
            <person name="Daum C."/>
            <person name="Ng V."/>
            <person name="Clum A."/>
            <person name="Ohm R."/>
            <person name="Martin F."/>
            <person name="Silar P."/>
            <person name="Natvig D."/>
            <person name="Lalanne C."/>
            <person name="Gautier V."/>
            <person name="Ament-Velasquez S.L."/>
            <person name="Kruys A."/>
            <person name="Hutchinson M.I."/>
            <person name="Powell A.J."/>
            <person name="Barry K."/>
            <person name="Miller A.N."/>
            <person name="Grigoriev I.V."/>
            <person name="Debuchy R."/>
            <person name="Gladieux P."/>
            <person name="Thoren M.H."/>
            <person name="Johannesson H."/>
        </authorList>
    </citation>
    <scope>NUCLEOTIDE SEQUENCE</scope>
    <source>
        <strain evidence="7">CBS 731.68</strain>
    </source>
</reference>
<keyword evidence="5" id="KW-0560">Oxidoreductase</keyword>
<evidence type="ECO:0000313" key="8">
    <source>
        <dbReference type="Proteomes" id="UP001302602"/>
    </source>
</evidence>
<dbReference type="Gene3D" id="3.50.50.60">
    <property type="entry name" value="FAD/NAD(P)-binding domain"/>
    <property type="match status" value="1"/>
</dbReference>
<dbReference type="PANTHER" id="PTHR10961">
    <property type="entry name" value="PEROXISOMAL SARCOSINE OXIDASE"/>
    <property type="match status" value="1"/>
</dbReference>
<dbReference type="RefSeq" id="XP_062643264.1">
    <property type="nucleotide sequence ID" value="XM_062791497.1"/>
</dbReference>
<evidence type="ECO:0000313" key="7">
    <source>
        <dbReference type="EMBL" id="KAK4119491.1"/>
    </source>
</evidence>
<feature type="domain" description="FAD dependent oxidoreductase" evidence="6">
    <location>
        <begin position="4"/>
        <end position="347"/>
    </location>
</feature>
<dbReference type="Gene3D" id="3.30.9.10">
    <property type="entry name" value="D-Amino Acid Oxidase, subunit A, domain 2"/>
    <property type="match status" value="1"/>
</dbReference>
<evidence type="ECO:0000256" key="3">
    <source>
        <dbReference type="ARBA" id="ARBA00022630"/>
    </source>
</evidence>
<dbReference type="GO" id="GO:0008115">
    <property type="term" value="F:sarcosine oxidase activity"/>
    <property type="evidence" value="ECO:0007669"/>
    <property type="project" value="TreeGrafter"/>
</dbReference>
<evidence type="ECO:0000256" key="2">
    <source>
        <dbReference type="ARBA" id="ARBA00010989"/>
    </source>
</evidence>
<dbReference type="InterPro" id="IPR036188">
    <property type="entry name" value="FAD/NAD-bd_sf"/>
</dbReference>
<comment type="caution">
    <text evidence="7">The sequence shown here is derived from an EMBL/GenBank/DDBJ whole genome shotgun (WGS) entry which is preliminary data.</text>
</comment>
<dbReference type="EMBL" id="MU853248">
    <property type="protein sequence ID" value="KAK4119491.1"/>
    <property type="molecule type" value="Genomic_DNA"/>
</dbReference>
<keyword evidence="4" id="KW-0274">FAD</keyword>
<protein>
    <recommendedName>
        <fullName evidence="6">FAD dependent oxidoreductase domain-containing protein</fullName>
    </recommendedName>
</protein>
<evidence type="ECO:0000256" key="5">
    <source>
        <dbReference type="ARBA" id="ARBA00023002"/>
    </source>
</evidence>
<keyword evidence="8" id="KW-1185">Reference proteome</keyword>
<dbReference type="AlphaFoldDB" id="A0AAN6TSY7"/>
<dbReference type="SUPFAM" id="SSF51905">
    <property type="entry name" value="FAD/NAD(P)-binding domain"/>
    <property type="match status" value="1"/>
</dbReference>
<evidence type="ECO:0000256" key="1">
    <source>
        <dbReference type="ARBA" id="ARBA00001974"/>
    </source>
</evidence>
<dbReference type="InterPro" id="IPR006076">
    <property type="entry name" value="FAD-dep_OxRdtase"/>
</dbReference>
<sequence>MARRVIVIGSGVAGVSACLRIFEECPGTQISLVSHQSRMAPSNDQSKIVRADYANLERMMEAQRAQKAWKKGSFASHCIERGRIVAYAEHDKTLQSIDKNREDLGLRPRPRGNKAFFETFFGPSHAPDDFIYVHNSDDAVVDWMPCMVKHEQKARDICHQTQGRVYETEVMSLQHDGNRVTAAIFANGDRIDTSGCDIVLAVGSWTMEVLQKSEIELPPQHRVPVPTGLFAFELELNDEQVEFFKDKPVFSHVGRAEFVPPIREGRTAKLTWVEPFTVSQIRDVSTSALAHRVLENAAGWARQMLPRLQGARVRAIRFYCDGVTETQAPLITRHPGIENLILACGGSYTRAKDLPTDGGYVARLLNEEGGPERFTWKGATSTEQDQPLLVGRTNFECLEEQAQKELGDRFPLCIVI</sequence>
<gene>
    <name evidence="7" type="ORF">N657DRAFT_637284</name>
</gene>
<comment type="cofactor">
    <cofactor evidence="1">
        <name>FAD</name>
        <dbReference type="ChEBI" id="CHEBI:57692"/>
    </cofactor>
</comment>
<evidence type="ECO:0000259" key="6">
    <source>
        <dbReference type="Pfam" id="PF01266"/>
    </source>
</evidence>
<name>A0AAN6TSY7_9PEZI</name>
<dbReference type="GO" id="GO:0050660">
    <property type="term" value="F:flavin adenine dinucleotide binding"/>
    <property type="evidence" value="ECO:0007669"/>
    <property type="project" value="InterPro"/>
</dbReference>
<proteinExistence type="inferred from homology"/>
<dbReference type="Proteomes" id="UP001302602">
    <property type="component" value="Unassembled WGS sequence"/>
</dbReference>
<accession>A0AAN6TSY7</accession>
<dbReference type="GO" id="GO:0051698">
    <property type="term" value="F:saccharopine oxidase activity"/>
    <property type="evidence" value="ECO:0007669"/>
    <property type="project" value="TreeGrafter"/>
</dbReference>
<comment type="similarity">
    <text evidence="2">Belongs to the MSOX/MTOX family.</text>
</comment>
<dbReference type="Pfam" id="PF01266">
    <property type="entry name" value="DAO"/>
    <property type="match status" value="1"/>
</dbReference>
<dbReference type="InterPro" id="IPR045170">
    <property type="entry name" value="MTOX"/>
</dbReference>
<dbReference type="PANTHER" id="PTHR10961:SF37">
    <property type="entry name" value="FAD DEPENDENT OXIDOREDUCTASE DOMAIN-CONTAINING PROTEIN"/>
    <property type="match status" value="1"/>
</dbReference>